<organism evidence="1 2">
    <name type="scientific">Scophthalmus maximus</name>
    <name type="common">Turbot</name>
    <name type="synonym">Psetta maxima</name>
    <dbReference type="NCBI Taxonomy" id="52904"/>
    <lineage>
        <taxon>Eukaryota</taxon>
        <taxon>Metazoa</taxon>
        <taxon>Chordata</taxon>
        <taxon>Craniata</taxon>
        <taxon>Vertebrata</taxon>
        <taxon>Euteleostomi</taxon>
        <taxon>Actinopterygii</taxon>
        <taxon>Neopterygii</taxon>
        <taxon>Teleostei</taxon>
        <taxon>Neoteleostei</taxon>
        <taxon>Acanthomorphata</taxon>
        <taxon>Carangaria</taxon>
        <taxon>Pleuronectiformes</taxon>
        <taxon>Pleuronectoidei</taxon>
        <taxon>Scophthalmidae</taxon>
        <taxon>Scophthalmus</taxon>
    </lineage>
</organism>
<proteinExistence type="predicted"/>
<evidence type="ECO:0000313" key="2">
    <source>
        <dbReference type="Proteomes" id="UP000246464"/>
    </source>
</evidence>
<evidence type="ECO:0000313" key="1">
    <source>
        <dbReference type="EMBL" id="AWP09148.1"/>
    </source>
</evidence>
<sequence length="212" mass="23383">MANVTIEQFYTLMTYEPHTTSKDLVDVWPNFVSSLGSMWWGYVSQGAVRNYLSKPEVPQGAIVASGCFSESLRGTSKGVPGGVCSLTMKRPGGTFTYHVQMQGGKYSCEGATSIAFTDPLQQVKEVCRTLNGGLIDGPTDEWLREESRFTVDNVIEFVQDARRLSLGLVEDTKVFVGIRETLREQQTRDGSLVGYAALFVQPVTQPGYLFSI</sequence>
<accession>A0A2U9BY76</accession>
<gene>
    <name evidence="1" type="ORF">SMAX5B_016620</name>
</gene>
<dbReference type="Proteomes" id="UP000246464">
    <property type="component" value="Chromosome 11"/>
</dbReference>
<name>A0A2U9BY76_SCOMX</name>
<dbReference type="EMBL" id="CP026253">
    <property type="protein sequence ID" value="AWP09148.1"/>
    <property type="molecule type" value="Genomic_DNA"/>
</dbReference>
<protein>
    <submittedName>
        <fullName evidence="1">Uncharacterized protein</fullName>
    </submittedName>
</protein>
<keyword evidence="2" id="KW-1185">Reference proteome</keyword>
<dbReference type="AlphaFoldDB" id="A0A2U9BY76"/>
<feature type="non-terminal residue" evidence="1">
    <location>
        <position position="212"/>
    </location>
</feature>
<reference evidence="1 2" key="1">
    <citation type="submission" date="2017-12" db="EMBL/GenBank/DDBJ databases">
        <title>Integrating genomic resources of turbot (Scophthalmus maximus) in depth evaluation of genetic and physical mapping variation across individuals.</title>
        <authorList>
            <person name="Martinez P."/>
        </authorList>
    </citation>
    <scope>NUCLEOTIDE SEQUENCE [LARGE SCALE GENOMIC DNA]</scope>
</reference>